<organism evidence="2 3">
    <name type="scientific">Stylonychia lemnae</name>
    <name type="common">Ciliate</name>
    <dbReference type="NCBI Taxonomy" id="5949"/>
    <lineage>
        <taxon>Eukaryota</taxon>
        <taxon>Sar</taxon>
        <taxon>Alveolata</taxon>
        <taxon>Ciliophora</taxon>
        <taxon>Intramacronucleata</taxon>
        <taxon>Spirotrichea</taxon>
        <taxon>Stichotrichia</taxon>
        <taxon>Sporadotrichida</taxon>
        <taxon>Oxytrichidae</taxon>
        <taxon>Stylonychinae</taxon>
        <taxon>Stylonychia</taxon>
    </lineage>
</organism>
<feature type="coiled-coil region" evidence="1">
    <location>
        <begin position="597"/>
        <end position="637"/>
    </location>
</feature>
<gene>
    <name evidence="2" type="primary">Contig17141.g18265</name>
    <name evidence="2" type="ORF">STYLEM_5757</name>
</gene>
<accession>A0A078A4H3</accession>
<proteinExistence type="predicted"/>
<feature type="coiled-coil region" evidence="1">
    <location>
        <begin position="203"/>
        <end position="230"/>
    </location>
</feature>
<reference evidence="2 3" key="1">
    <citation type="submission" date="2014-06" db="EMBL/GenBank/DDBJ databases">
        <authorList>
            <person name="Swart Estienne"/>
        </authorList>
    </citation>
    <scope>NUCLEOTIDE SEQUENCE [LARGE SCALE GENOMIC DNA]</scope>
    <source>
        <strain evidence="2 3">130c</strain>
    </source>
</reference>
<dbReference type="EMBL" id="CCKQ01005546">
    <property type="protein sequence ID" value="CDW76794.1"/>
    <property type="molecule type" value="Genomic_DNA"/>
</dbReference>
<dbReference type="InParanoid" id="A0A078A4H3"/>
<dbReference type="AlphaFoldDB" id="A0A078A4H3"/>
<protein>
    <submittedName>
        <fullName evidence="2">Uncharacterized protein</fullName>
    </submittedName>
</protein>
<name>A0A078A4H3_STYLE</name>
<dbReference type="Proteomes" id="UP000039865">
    <property type="component" value="Unassembled WGS sequence"/>
</dbReference>
<evidence type="ECO:0000256" key="1">
    <source>
        <dbReference type="SAM" id="Coils"/>
    </source>
</evidence>
<evidence type="ECO:0000313" key="2">
    <source>
        <dbReference type="EMBL" id="CDW76794.1"/>
    </source>
</evidence>
<feature type="coiled-coil region" evidence="1">
    <location>
        <begin position="151"/>
        <end position="178"/>
    </location>
</feature>
<sequence>MRESRYDNSNKFDLQPTTVGSFSKFPSSNLFSPSDASQAMLFNNGENFQKSNQIQIDDSIQKRVKTAANIYSNMLNQNQNIVLLSKKVKNRVYTNHILNLANSNSNMTQRIAPNSATSCGFQTTKPQKRRHISFSNFQQAQTKPSYLDVPLDDYENFIQHLEVQLQKVQCDKEISQDENLSTNNDKRQARPLPYEQEQSRLIKNQKERLRQHLQKRIEKLSQIKDKIIQDKKEVIQSTEKSIVEQLHFQKEREVDADIDYHMKFNKNNLNKQLVDMEQDINQQYLLKVVRPVEATIANFQKAFRRQKQLRKFGQIMERVIILKNFVKKFVHMELKYQCQGTFIILKRLCELKYERKKRFEKKIKRINWINERQVQKLIVNHVRYTVITGILNRFYNKFVIDVKNEKINYPGKPQINEKQSKNGFHFLNQVQAVTRGNTKMKSGLTQLENKLNKSQMAQGKNNPNSEQLLQTPLPKFAFVSSNLQEELSKLRSQRSPQPKMNQTRIEVRKLGSTDNIISQHHLENSEISTLSHQFSMVREFHSREGQFNHALTQLGIQQRMTQLNQPIVLQSQHHMFFLQFLKCLKHVEISRQGIEKRSMLQQKTEQRKAQMARAQQQKKLQIQQQQQEQQLKKQLHEQQLQQSLLPLRPLVKISSIRTNHGKSVHHPLPQLSARNSVGSSHHKIQISEKQSECFKFMQAMFNESQEFPMRSKKLALCLQGESELISKIDLDSISSKNYNELLSHRESTINISERKRQQQLYQNTTPQTNQNIEIFNSITGGQQIIRIDSDNVQINFMNGQAQRARNTFNNDTGVQNRTFQSGFNGITGTRHSLGSNNYDQIELDHKYGSKLRKVDSVDGEDSPIMIQKL</sequence>
<keyword evidence="3" id="KW-1185">Reference proteome</keyword>
<evidence type="ECO:0000313" key="3">
    <source>
        <dbReference type="Proteomes" id="UP000039865"/>
    </source>
</evidence>
<keyword evidence="1" id="KW-0175">Coiled coil</keyword>